<dbReference type="AlphaFoldDB" id="A0A926P1G4"/>
<dbReference type="EMBL" id="JABFCZ010000017">
    <property type="protein sequence ID" value="MBD1547698.1"/>
    <property type="molecule type" value="Genomic_DNA"/>
</dbReference>
<dbReference type="Pfam" id="PF02974">
    <property type="entry name" value="Inh"/>
    <property type="match status" value="1"/>
</dbReference>
<evidence type="ECO:0000256" key="1">
    <source>
        <dbReference type="ARBA" id="ARBA00004459"/>
    </source>
</evidence>
<reference evidence="9" key="1">
    <citation type="submission" date="2020-05" db="EMBL/GenBank/DDBJ databases">
        <title>Identification of trans-AT polyketide cluster in two marine bacteria, producers of a novel glutaramide-containing polyketide sesbanimide D and analogs.</title>
        <authorList>
            <person name="Kacar D."/>
            <person name="Rodriguez P."/>
            <person name="Canedo L."/>
            <person name="Gonzalez E."/>
            <person name="Galan B."/>
            <person name="De La Calle F."/>
            <person name="Garcia J.L."/>
        </authorList>
    </citation>
    <scope>NUCLEOTIDE SEQUENCE</scope>
    <source>
        <strain evidence="9">PHM038</strain>
    </source>
</reference>
<evidence type="ECO:0000259" key="8">
    <source>
        <dbReference type="Pfam" id="PF02974"/>
    </source>
</evidence>
<sequence length="172" mass="17594">MMRNTTIVVGLCILAGITGCQRLSGGSRYAAPLPATPTTPVGQGDLQPLDGSVPGSPYDNAGNGTDVAANTLAEPTGALEVSRSDMLGGWKLSSGTDNCMAFMTLTTWSGGYRANTRGCTSPLLSGISAWDLSGKQVVLKDASGQTVAQLYATSAQQFNGQTANGAPASLYR</sequence>
<keyword evidence="5" id="KW-0564">Palmitate</keyword>
<dbReference type="SUPFAM" id="SSF50882">
    <property type="entry name" value="beta-Barrel protease inhibitors"/>
    <property type="match status" value="1"/>
</dbReference>
<dbReference type="GO" id="GO:0004866">
    <property type="term" value="F:endopeptidase inhibitor activity"/>
    <property type="evidence" value="ECO:0007669"/>
    <property type="project" value="InterPro"/>
</dbReference>
<evidence type="ECO:0000313" key="10">
    <source>
        <dbReference type="Proteomes" id="UP000598467"/>
    </source>
</evidence>
<evidence type="ECO:0000256" key="3">
    <source>
        <dbReference type="ARBA" id="ARBA00022729"/>
    </source>
</evidence>
<name>A0A926P1G4_9HYPH</name>
<evidence type="ECO:0000256" key="6">
    <source>
        <dbReference type="ARBA" id="ARBA00023237"/>
    </source>
</evidence>
<organism evidence="9 10">
    <name type="scientific">Roseibium aggregatum</name>
    <dbReference type="NCBI Taxonomy" id="187304"/>
    <lineage>
        <taxon>Bacteria</taxon>
        <taxon>Pseudomonadati</taxon>
        <taxon>Pseudomonadota</taxon>
        <taxon>Alphaproteobacteria</taxon>
        <taxon>Hyphomicrobiales</taxon>
        <taxon>Stappiaceae</taxon>
        <taxon>Roseibium</taxon>
    </lineage>
</organism>
<dbReference type="Gene3D" id="2.40.128.10">
    <property type="match status" value="1"/>
</dbReference>
<dbReference type="PROSITE" id="PS51257">
    <property type="entry name" value="PROKAR_LIPOPROTEIN"/>
    <property type="match status" value="1"/>
</dbReference>
<evidence type="ECO:0000256" key="4">
    <source>
        <dbReference type="ARBA" id="ARBA00023136"/>
    </source>
</evidence>
<dbReference type="GO" id="GO:0009279">
    <property type="term" value="C:cell outer membrane"/>
    <property type="evidence" value="ECO:0007669"/>
    <property type="project" value="UniProtKB-SubCell"/>
</dbReference>
<dbReference type="PIRSF" id="PIRSF034005">
    <property type="entry name" value="OM_lipoprot_Omp19_bac"/>
    <property type="match status" value="1"/>
</dbReference>
<dbReference type="Proteomes" id="UP000598467">
    <property type="component" value="Unassembled WGS sequence"/>
</dbReference>
<comment type="caution">
    <text evidence="9">The sequence shown here is derived from an EMBL/GenBank/DDBJ whole genome shotgun (WGS) entry which is preliminary data.</text>
</comment>
<comment type="similarity">
    <text evidence="2">Belongs to the rhizobiaceae omp19 lipoprotein family.</text>
</comment>
<keyword evidence="4" id="KW-0472">Membrane</keyword>
<dbReference type="InterPro" id="IPR021140">
    <property type="entry name" value="Inh/Omp19"/>
</dbReference>
<comment type="subcellular location">
    <subcellularLocation>
        <location evidence="1">Cell outer membrane</location>
        <topology evidence="1">Lipid-anchor</topology>
    </subcellularLocation>
</comment>
<evidence type="ECO:0000256" key="5">
    <source>
        <dbReference type="ARBA" id="ARBA00023139"/>
    </source>
</evidence>
<feature type="domain" description="Alkaline proteinase inhibitor/ Outer membrane lipoprotein Omp19" evidence="8">
    <location>
        <begin position="81"/>
        <end position="172"/>
    </location>
</feature>
<protein>
    <submittedName>
        <fullName evidence="9">AprI/Inh family metalloprotease inhibitor</fullName>
    </submittedName>
</protein>
<dbReference type="InterPro" id="IPR016085">
    <property type="entry name" value="Protease_inh_B-barrel_dom"/>
</dbReference>
<evidence type="ECO:0000256" key="7">
    <source>
        <dbReference type="ARBA" id="ARBA00023288"/>
    </source>
</evidence>
<keyword evidence="3" id="KW-0732">Signal</keyword>
<dbReference type="InterPro" id="IPR010571">
    <property type="entry name" value="OM_lipoprot_Omp19_bac"/>
</dbReference>
<evidence type="ECO:0000256" key="2">
    <source>
        <dbReference type="ARBA" id="ARBA00007138"/>
    </source>
</evidence>
<evidence type="ECO:0000313" key="9">
    <source>
        <dbReference type="EMBL" id="MBD1547698.1"/>
    </source>
</evidence>
<keyword evidence="7" id="KW-0449">Lipoprotein</keyword>
<proteinExistence type="inferred from homology"/>
<accession>A0A926P1G4</accession>
<gene>
    <name evidence="9" type="ORF">HK439_15625</name>
</gene>
<keyword evidence="6" id="KW-0998">Cell outer membrane</keyword>